<dbReference type="EMBL" id="CP017641">
    <property type="protein sequence ID" value="APZ93452.1"/>
    <property type="molecule type" value="Genomic_DNA"/>
</dbReference>
<name>A0A1P8WHC4_9PLAN</name>
<dbReference type="Proteomes" id="UP000187735">
    <property type="component" value="Chromosome"/>
</dbReference>
<dbReference type="AlphaFoldDB" id="A0A1P8WHC4"/>
<sequence>MRKAGERPDEDTSAGRSEAWRAQDAETMLKGI</sequence>
<proteinExistence type="predicted"/>
<feature type="region of interest" description="Disordered" evidence="1">
    <location>
        <begin position="1"/>
        <end position="32"/>
    </location>
</feature>
<accession>A0A1P8WHC4</accession>
<evidence type="ECO:0000256" key="1">
    <source>
        <dbReference type="SAM" id="MobiDB-lite"/>
    </source>
</evidence>
<evidence type="ECO:0000313" key="2">
    <source>
        <dbReference type="EMBL" id="APZ93452.1"/>
    </source>
</evidence>
<gene>
    <name evidence="2" type="ORF">Fuma_03070</name>
</gene>
<organism evidence="2 3">
    <name type="scientific">Fuerstiella marisgermanici</name>
    <dbReference type="NCBI Taxonomy" id="1891926"/>
    <lineage>
        <taxon>Bacteria</taxon>
        <taxon>Pseudomonadati</taxon>
        <taxon>Planctomycetota</taxon>
        <taxon>Planctomycetia</taxon>
        <taxon>Planctomycetales</taxon>
        <taxon>Planctomycetaceae</taxon>
        <taxon>Fuerstiella</taxon>
    </lineage>
</organism>
<keyword evidence="3" id="KW-1185">Reference proteome</keyword>
<evidence type="ECO:0000313" key="3">
    <source>
        <dbReference type="Proteomes" id="UP000187735"/>
    </source>
</evidence>
<dbReference type="KEGG" id="fmr:Fuma_03070"/>
<protein>
    <submittedName>
        <fullName evidence="2">Uncharacterized protein</fullName>
    </submittedName>
</protein>
<reference evidence="2 3" key="1">
    <citation type="journal article" date="2016" name="Front. Microbiol.">
        <title>Fuerstia marisgermanicae gen. nov., sp. nov., an Unusual Member of the Phylum Planctomycetes from the German Wadden Sea.</title>
        <authorList>
            <person name="Kohn T."/>
            <person name="Heuer A."/>
            <person name="Jogler M."/>
            <person name="Vollmers J."/>
            <person name="Boedeker C."/>
            <person name="Bunk B."/>
            <person name="Rast P."/>
            <person name="Borchert D."/>
            <person name="Glockner I."/>
            <person name="Freese H.M."/>
            <person name="Klenk H.P."/>
            <person name="Overmann J."/>
            <person name="Kaster A.K."/>
            <person name="Rohde M."/>
            <person name="Wiegand S."/>
            <person name="Jogler C."/>
        </authorList>
    </citation>
    <scope>NUCLEOTIDE SEQUENCE [LARGE SCALE GENOMIC DNA]</scope>
    <source>
        <strain evidence="2 3">NH11</strain>
    </source>
</reference>